<keyword evidence="6" id="KW-1185">Reference proteome</keyword>
<dbReference type="InterPro" id="IPR000835">
    <property type="entry name" value="HTH_MarR-typ"/>
</dbReference>
<keyword evidence="2" id="KW-0238">DNA-binding</keyword>
<name>A0A916UNF5_9BURK</name>
<keyword evidence="1" id="KW-0805">Transcription regulation</keyword>
<dbReference type="Proteomes" id="UP000637423">
    <property type="component" value="Unassembled WGS sequence"/>
</dbReference>
<dbReference type="GO" id="GO:0003677">
    <property type="term" value="F:DNA binding"/>
    <property type="evidence" value="ECO:0007669"/>
    <property type="project" value="UniProtKB-KW"/>
</dbReference>
<dbReference type="InterPro" id="IPR036390">
    <property type="entry name" value="WH_DNA-bd_sf"/>
</dbReference>
<evidence type="ECO:0000256" key="1">
    <source>
        <dbReference type="ARBA" id="ARBA00023015"/>
    </source>
</evidence>
<evidence type="ECO:0000256" key="2">
    <source>
        <dbReference type="ARBA" id="ARBA00023125"/>
    </source>
</evidence>
<reference evidence="5" key="1">
    <citation type="journal article" date="2014" name="Int. J. Syst. Evol. Microbiol.">
        <title>Complete genome sequence of Corynebacterium casei LMG S-19264T (=DSM 44701T), isolated from a smear-ripened cheese.</title>
        <authorList>
            <consortium name="US DOE Joint Genome Institute (JGI-PGF)"/>
            <person name="Walter F."/>
            <person name="Albersmeier A."/>
            <person name="Kalinowski J."/>
            <person name="Ruckert C."/>
        </authorList>
    </citation>
    <scope>NUCLEOTIDE SEQUENCE</scope>
    <source>
        <strain evidence="5">CGMCC 1.10998</strain>
    </source>
</reference>
<dbReference type="SUPFAM" id="SSF46785">
    <property type="entry name" value="Winged helix' DNA-binding domain"/>
    <property type="match status" value="1"/>
</dbReference>
<evidence type="ECO:0000313" key="5">
    <source>
        <dbReference type="EMBL" id="GGC79251.1"/>
    </source>
</evidence>
<dbReference type="PRINTS" id="PR00598">
    <property type="entry name" value="HTHMARR"/>
</dbReference>
<dbReference type="SMART" id="SM00347">
    <property type="entry name" value="HTH_MARR"/>
    <property type="match status" value="1"/>
</dbReference>
<reference evidence="5" key="2">
    <citation type="submission" date="2020-09" db="EMBL/GenBank/DDBJ databases">
        <authorList>
            <person name="Sun Q."/>
            <person name="Zhou Y."/>
        </authorList>
    </citation>
    <scope>NUCLEOTIDE SEQUENCE</scope>
    <source>
        <strain evidence="5">CGMCC 1.10998</strain>
    </source>
</reference>
<comment type="caution">
    <text evidence="5">The sequence shown here is derived from an EMBL/GenBank/DDBJ whole genome shotgun (WGS) entry which is preliminary data.</text>
</comment>
<evidence type="ECO:0000313" key="6">
    <source>
        <dbReference type="Proteomes" id="UP000637423"/>
    </source>
</evidence>
<evidence type="ECO:0000259" key="4">
    <source>
        <dbReference type="PROSITE" id="PS50995"/>
    </source>
</evidence>
<dbReference type="Pfam" id="PF01047">
    <property type="entry name" value="MarR"/>
    <property type="match status" value="1"/>
</dbReference>
<dbReference type="GO" id="GO:0003700">
    <property type="term" value="F:DNA-binding transcription factor activity"/>
    <property type="evidence" value="ECO:0007669"/>
    <property type="project" value="InterPro"/>
</dbReference>
<dbReference type="AlphaFoldDB" id="A0A916UNF5"/>
<accession>A0A916UNF5</accession>
<dbReference type="Gene3D" id="1.10.10.10">
    <property type="entry name" value="Winged helix-like DNA-binding domain superfamily/Winged helix DNA-binding domain"/>
    <property type="match status" value="1"/>
</dbReference>
<gene>
    <name evidence="5" type="ORF">GCM10011396_28100</name>
</gene>
<dbReference type="EMBL" id="BMED01000002">
    <property type="protein sequence ID" value="GGC79251.1"/>
    <property type="molecule type" value="Genomic_DNA"/>
</dbReference>
<dbReference type="PANTHER" id="PTHR42756">
    <property type="entry name" value="TRANSCRIPTIONAL REGULATOR, MARR"/>
    <property type="match status" value="1"/>
</dbReference>
<evidence type="ECO:0000256" key="3">
    <source>
        <dbReference type="ARBA" id="ARBA00023163"/>
    </source>
</evidence>
<dbReference type="InterPro" id="IPR036388">
    <property type="entry name" value="WH-like_DNA-bd_sf"/>
</dbReference>
<sequence>MGERYLRSIRLLAECMQSFEKSSAQNVRQLGFTHSQFDIIATLGNTPGMTCKDLGDKTLITKGTLTGVLDRLEQKGLIERERGCDDRRQLFVKLSAEGDAVFKEIFPQVVSKGKQRFDDYTDADYDSLERELLKLRERLLRVVD</sequence>
<dbReference type="PROSITE" id="PS01117">
    <property type="entry name" value="HTH_MARR_1"/>
    <property type="match status" value="1"/>
</dbReference>
<dbReference type="PANTHER" id="PTHR42756:SF1">
    <property type="entry name" value="TRANSCRIPTIONAL REPRESSOR OF EMRAB OPERON"/>
    <property type="match status" value="1"/>
</dbReference>
<feature type="domain" description="HTH marR-type" evidence="4">
    <location>
        <begin position="2"/>
        <end position="137"/>
    </location>
</feature>
<keyword evidence="3" id="KW-0804">Transcription</keyword>
<organism evidence="5 6">
    <name type="scientific">Undibacterium terreum</name>
    <dbReference type="NCBI Taxonomy" id="1224302"/>
    <lineage>
        <taxon>Bacteria</taxon>
        <taxon>Pseudomonadati</taxon>
        <taxon>Pseudomonadota</taxon>
        <taxon>Betaproteobacteria</taxon>
        <taxon>Burkholderiales</taxon>
        <taxon>Oxalobacteraceae</taxon>
        <taxon>Undibacterium</taxon>
    </lineage>
</organism>
<dbReference type="InterPro" id="IPR023187">
    <property type="entry name" value="Tscrpt_reg_MarR-type_CS"/>
</dbReference>
<dbReference type="PROSITE" id="PS50995">
    <property type="entry name" value="HTH_MARR_2"/>
    <property type="match status" value="1"/>
</dbReference>
<protein>
    <submittedName>
        <fullName evidence="5">MarR family transcriptional regulator</fullName>
    </submittedName>
</protein>
<proteinExistence type="predicted"/>